<accession>A0A2T2YIL4</accession>
<dbReference type="Gene3D" id="1.10.490.10">
    <property type="entry name" value="Globins"/>
    <property type="match status" value="1"/>
</dbReference>
<evidence type="ECO:0000259" key="6">
    <source>
        <dbReference type="PROSITE" id="PS01033"/>
    </source>
</evidence>
<feature type="domain" description="Globin" evidence="6">
    <location>
        <begin position="1"/>
        <end position="135"/>
    </location>
</feature>
<evidence type="ECO:0000256" key="3">
    <source>
        <dbReference type="ARBA" id="ARBA00022723"/>
    </source>
</evidence>
<evidence type="ECO:0000256" key="4">
    <source>
        <dbReference type="ARBA" id="ARBA00023004"/>
    </source>
</evidence>
<evidence type="ECO:0000256" key="1">
    <source>
        <dbReference type="ARBA" id="ARBA00022617"/>
    </source>
</evidence>
<dbReference type="InterPro" id="IPR012292">
    <property type="entry name" value="Globin/Proto"/>
</dbReference>
<dbReference type="GO" id="GO:0019825">
    <property type="term" value="F:oxygen binding"/>
    <property type="evidence" value="ECO:0007669"/>
    <property type="project" value="InterPro"/>
</dbReference>
<evidence type="ECO:0000313" key="7">
    <source>
        <dbReference type="EMBL" id="PSR55354.1"/>
    </source>
</evidence>
<dbReference type="GO" id="GO:0008941">
    <property type="term" value="F:nitric oxide dioxygenase NAD(P)H activity"/>
    <property type="evidence" value="ECO:0007669"/>
    <property type="project" value="TreeGrafter"/>
</dbReference>
<dbReference type="SUPFAM" id="SSF46458">
    <property type="entry name" value="Globin-like"/>
    <property type="match status" value="1"/>
</dbReference>
<reference evidence="7 8" key="1">
    <citation type="submission" date="2018-03" db="EMBL/GenBank/DDBJ databases">
        <title>Adhaeribacter sp. HMF7605 Genome sequencing and assembly.</title>
        <authorList>
            <person name="Kang H."/>
            <person name="Kang J."/>
            <person name="Cha I."/>
            <person name="Kim H."/>
            <person name="Joh K."/>
        </authorList>
    </citation>
    <scope>NUCLEOTIDE SEQUENCE [LARGE SCALE GENOMIC DNA]</scope>
    <source>
        <strain evidence="7 8">HMF7605</strain>
    </source>
</reference>
<keyword evidence="1 5" id="KW-0349">Heme</keyword>
<dbReference type="OrthoDB" id="9801223at2"/>
<dbReference type="GO" id="GO:0046872">
    <property type="term" value="F:metal ion binding"/>
    <property type="evidence" value="ECO:0007669"/>
    <property type="project" value="UniProtKB-KW"/>
</dbReference>
<organism evidence="7 8">
    <name type="scientific">Adhaeribacter arboris</name>
    <dbReference type="NCBI Taxonomy" id="2072846"/>
    <lineage>
        <taxon>Bacteria</taxon>
        <taxon>Pseudomonadati</taxon>
        <taxon>Bacteroidota</taxon>
        <taxon>Cytophagia</taxon>
        <taxon>Cytophagales</taxon>
        <taxon>Hymenobacteraceae</taxon>
        <taxon>Adhaeribacter</taxon>
    </lineage>
</organism>
<keyword evidence="8" id="KW-1185">Reference proteome</keyword>
<dbReference type="PANTHER" id="PTHR43396">
    <property type="entry name" value="FLAVOHEMOPROTEIN"/>
    <property type="match status" value="1"/>
</dbReference>
<dbReference type="GO" id="GO:0020037">
    <property type="term" value="F:heme binding"/>
    <property type="evidence" value="ECO:0007669"/>
    <property type="project" value="InterPro"/>
</dbReference>
<dbReference type="GO" id="GO:0071949">
    <property type="term" value="F:FAD binding"/>
    <property type="evidence" value="ECO:0007669"/>
    <property type="project" value="TreeGrafter"/>
</dbReference>
<sequence length="142" mass="16175">MTEEQIRLVKNSWKSFRQIDAELIGDVFYSKLFLDTPKLQKLFPAALQPQQKKLVNMLHYIISRLDQPEVITADIRALALRHKGYGVKAEYYSLVGNALLWTIERGAGNEWNNTIKEAWLACYTLLANTMMAATKPTATTKA</sequence>
<dbReference type="GO" id="GO:0071500">
    <property type="term" value="P:cellular response to nitrosative stress"/>
    <property type="evidence" value="ECO:0007669"/>
    <property type="project" value="TreeGrafter"/>
</dbReference>
<dbReference type="AlphaFoldDB" id="A0A2T2YIL4"/>
<dbReference type="GO" id="GO:0046210">
    <property type="term" value="P:nitric oxide catabolic process"/>
    <property type="evidence" value="ECO:0007669"/>
    <property type="project" value="TreeGrafter"/>
</dbReference>
<dbReference type="EMBL" id="PYFT01000001">
    <property type="protein sequence ID" value="PSR55354.1"/>
    <property type="molecule type" value="Genomic_DNA"/>
</dbReference>
<dbReference type="GO" id="GO:0005344">
    <property type="term" value="F:oxygen carrier activity"/>
    <property type="evidence" value="ECO:0007669"/>
    <property type="project" value="UniProtKB-KW"/>
</dbReference>
<dbReference type="InterPro" id="IPR009050">
    <property type="entry name" value="Globin-like_sf"/>
</dbReference>
<keyword evidence="3" id="KW-0479">Metal-binding</keyword>
<gene>
    <name evidence="7" type="ORF">AHMF7605_18495</name>
</gene>
<comment type="caution">
    <text evidence="7">The sequence shown here is derived from an EMBL/GenBank/DDBJ whole genome shotgun (WGS) entry which is preliminary data.</text>
</comment>
<keyword evidence="2 5" id="KW-0561">Oxygen transport</keyword>
<evidence type="ECO:0000313" key="8">
    <source>
        <dbReference type="Proteomes" id="UP000240357"/>
    </source>
</evidence>
<dbReference type="RefSeq" id="WP_106931533.1">
    <property type="nucleotide sequence ID" value="NZ_PYFT01000001.1"/>
</dbReference>
<protein>
    <submittedName>
        <fullName evidence="7">Hemoglobin</fullName>
    </submittedName>
</protein>
<dbReference type="InterPro" id="IPR000971">
    <property type="entry name" value="Globin"/>
</dbReference>
<comment type="similarity">
    <text evidence="5">Belongs to the globin family.</text>
</comment>
<dbReference type="PANTHER" id="PTHR43396:SF3">
    <property type="entry name" value="FLAVOHEMOPROTEIN"/>
    <property type="match status" value="1"/>
</dbReference>
<dbReference type="PROSITE" id="PS01033">
    <property type="entry name" value="GLOBIN"/>
    <property type="match status" value="1"/>
</dbReference>
<proteinExistence type="inferred from homology"/>
<evidence type="ECO:0000256" key="5">
    <source>
        <dbReference type="RuleBase" id="RU000356"/>
    </source>
</evidence>
<evidence type="ECO:0000256" key="2">
    <source>
        <dbReference type="ARBA" id="ARBA00022621"/>
    </source>
</evidence>
<keyword evidence="5" id="KW-0813">Transport</keyword>
<dbReference type="Pfam" id="PF00042">
    <property type="entry name" value="Globin"/>
    <property type="match status" value="1"/>
</dbReference>
<dbReference type="Proteomes" id="UP000240357">
    <property type="component" value="Unassembled WGS sequence"/>
</dbReference>
<keyword evidence="4" id="KW-0408">Iron</keyword>
<name>A0A2T2YIL4_9BACT</name>